<dbReference type="SUPFAM" id="SSF53300">
    <property type="entry name" value="vWA-like"/>
    <property type="match status" value="1"/>
</dbReference>
<dbReference type="EMBL" id="CP059833">
    <property type="protein sequence ID" value="QMV85253.1"/>
    <property type="molecule type" value="Genomic_DNA"/>
</dbReference>
<keyword evidence="1" id="KW-1133">Transmembrane helix</keyword>
<reference evidence="3 4" key="1">
    <citation type="submission" date="2020-07" db="EMBL/GenBank/DDBJ databases">
        <title>non toxigenic Corynebacterium sp. nov from a clinical source.</title>
        <authorList>
            <person name="Bernier A.-M."/>
            <person name="Bernard K."/>
        </authorList>
    </citation>
    <scope>NUCLEOTIDE SEQUENCE [LARGE SCALE GENOMIC DNA]</scope>
    <source>
        <strain evidence="4">NML 93-0612</strain>
    </source>
</reference>
<dbReference type="InterPro" id="IPR002035">
    <property type="entry name" value="VWF_A"/>
</dbReference>
<evidence type="ECO:0000256" key="1">
    <source>
        <dbReference type="SAM" id="Phobius"/>
    </source>
</evidence>
<evidence type="ECO:0000313" key="4">
    <source>
        <dbReference type="Proteomes" id="UP000515570"/>
    </source>
</evidence>
<name>A0A7G5FF62_9CORY</name>
<feature type="transmembrane region" description="Helical" evidence="1">
    <location>
        <begin position="17"/>
        <end position="37"/>
    </location>
</feature>
<evidence type="ECO:0000313" key="3">
    <source>
        <dbReference type="EMBL" id="QMV85253.1"/>
    </source>
</evidence>
<protein>
    <submittedName>
        <fullName evidence="3">VWA domain-containing protein</fullName>
    </submittedName>
</protein>
<dbReference type="Gene3D" id="3.40.50.410">
    <property type="entry name" value="von Willebrand factor, type A domain"/>
    <property type="match status" value="1"/>
</dbReference>
<dbReference type="RefSeq" id="WP_182386075.1">
    <property type="nucleotide sequence ID" value="NZ_CP059833.1"/>
</dbReference>
<accession>A0A7G5FF62</accession>
<dbReference type="CDD" id="cd00198">
    <property type="entry name" value="vWFA"/>
    <property type="match status" value="1"/>
</dbReference>
<gene>
    <name evidence="3" type="ORF">HW450_00340</name>
</gene>
<keyword evidence="4" id="KW-1185">Reference proteome</keyword>
<evidence type="ECO:0000259" key="2">
    <source>
        <dbReference type="PROSITE" id="PS50234"/>
    </source>
</evidence>
<sequence length="442" mass="46483">MGRHRSPESHSGIAKELIYGVIAVIVVIVLLVAWFMLRNRTAEQHQGVAECPAGQLSISTAALPGTQALSAMQDEFLDSKPQVQDYCITGFNNTDLSNASLIYTEESDATTKDALTEAGQSIASSTWPTLALRDVGIAYPSGTPAPEDWTAAQDVAFVTERQLAGALAAQAVNIPNPHVIPQERAIAENKAFVTSGKPPAGYELTVPLQPQVVKLPIRVLATATSPQVSEEQSRAAAEFVKFVSERQAQLSGDDVDKLHAALTAAPMPVTAASEPTDTLIVLDTSEAMGPHYDAVVADLARRARELGEQGKAVGVWNYSSPLSRGATKGWRDNVPLLEGAGSDRAVTVLTNFGTGGVPQTHAAVYNALLRAKDFSAETSRPVSVLLVTTGTADAGSVGPLAEALRGLDGSAVTLHILHVGDGPEDTELRDWATAHGGSVAQF</sequence>
<keyword evidence="1" id="KW-0472">Membrane</keyword>
<dbReference type="AlphaFoldDB" id="A0A7G5FF62"/>
<dbReference type="PROSITE" id="PS50234">
    <property type="entry name" value="VWFA"/>
    <property type="match status" value="1"/>
</dbReference>
<dbReference type="InterPro" id="IPR036465">
    <property type="entry name" value="vWFA_dom_sf"/>
</dbReference>
<organism evidence="3 4">
    <name type="scientific">Corynebacterium hindlerae</name>
    <dbReference type="NCBI Taxonomy" id="699041"/>
    <lineage>
        <taxon>Bacteria</taxon>
        <taxon>Bacillati</taxon>
        <taxon>Actinomycetota</taxon>
        <taxon>Actinomycetes</taxon>
        <taxon>Mycobacteriales</taxon>
        <taxon>Corynebacteriaceae</taxon>
        <taxon>Corynebacterium</taxon>
    </lineage>
</organism>
<proteinExistence type="predicted"/>
<dbReference type="Proteomes" id="UP000515570">
    <property type="component" value="Chromosome"/>
</dbReference>
<feature type="domain" description="VWFA" evidence="2">
    <location>
        <begin position="277"/>
        <end position="442"/>
    </location>
</feature>
<keyword evidence="1" id="KW-0812">Transmembrane</keyword>